<dbReference type="GO" id="GO:0004803">
    <property type="term" value="F:transposase activity"/>
    <property type="evidence" value="ECO:0007669"/>
    <property type="project" value="InterPro"/>
</dbReference>
<dbReference type="PANTHER" id="PTHR33215">
    <property type="entry name" value="PROTEIN DISTAL ANTENNA"/>
    <property type="match status" value="1"/>
</dbReference>
<dbReference type="InterPro" id="IPR002514">
    <property type="entry name" value="Transposase_8"/>
</dbReference>
<evidence type="ECO:0000313" key="3">
    <source>
        <dbReference type="Proteomes" id="UP000199365"/>
    </source>
</evidence>
<dbReference type="InterPro" id="IPR036388">
    <property type="entry name" value="WH-like_DNA-bd_sf"/>
</dbReference>
<reference evidence="3" key="1">
    <citation type="submission" date="2016-10" db="EMBL/GenBank/DDBJ databases">
        <authorList>
            <person name="Varghese N."/>
            <person name="Submissions S."/>
        </authorList>
    </citation>
    <scope>NUCLEOTIDE SEQUENCE [LARGE SCALE GENOMIC DNA]</scope>
    <source>
        <strain evidence="3">DUS833</strain>
    </source>
</reference>
<dbReference type="SUPFAM" id="SSF46689">
    <property type="entry name" value="Homeodomain-like"/>
    <property type="match status" value="1"/>
</dbReference>
<dbReference type="Pfam" id="PF01527">
    <property type="entry name" value="HTH_Tnp_1"/>
    <property type="match status" value="1"/>
</dbReference>
<evidence type="ECO:0000313" key="2">
    <source>
        <dbReference type="EMBL" id="SDR62646.1"/>
    </source>
</evidence>
<feature type="coiled-coil region" evidence="1">
    <location>
        <begin position="59"/>
        <end position="86"/>
    </location>
</feature>
<gene>
    <name evidence="2" type="ORF">SAMN05445850_8329</name>
</gene>
<name>A0A1H1KK78_9BURK</name>
<dbReference type="Gene3D" id="1.10.10.10">
    <property type="entry name" value="Winged helix-like DNA-binding domain superfamily/Winged helix DNA-binding domain"/>
    <property type="match status" value="1"/>
</dbReference>
<dbReference type="Proteomes" id="UP000199365">
    <property type="component" value="Unassembled WGS sequence"/>
</dbReference>
<dbReference type="GO" id="GO:0006313">
    <property type="term" value="P:DNA transposition"/>
    <property type="evidence" value="ECO:0007669"/>
    <property type="project" value="InterPro"/>
</dbReference>
<dbReference type="AlphaFoldDB" id="A0A1H1KK78"/>
<evidence type="ECO:0000256" key="1">
    <source>
        <dbReference type="SAM" id="Coils"/>
    </source>
</evidence>
<dbReference type="InterPro" id="IPR051839">
    <property type="entry name" value="RD_transcriptional_regulator"/>
</dbReference>
<dbReference type="GO" id="GO:0003677">
    <property type="term" value="F:DNA binding"/>
    <property type="evidence" value="ECO:0007669"/>
    <property type="project" value="InterPro"/>
</dbReference>
<protein>
    <submittedName>
        <fullName evidence="2">Transposase</fullName>
    </submittedName>
</protein>
<dbReference type="PANTHER" id="PTHR33215:SF13">
    <property type="entry name" value="PROTEIN DISTAL ANTENNA"/>
    <property type="match status" value="1"/>
</dbReference>
<dbReference type="STRING" id="157910.SAMN05445850_8329"/>
<proteinExistence type="predicted"/>
<organism evidence="2 3">
    <name type="scientific">Paraburkholderia tuberum</name>
    <dbReference type="NCBI Taxonomy" id="157910"/>
    <lineage>
        <taxon>Bacteria</taxon>
        <taxon>Pseudomonadati</taxon>
        <taxon>Pseudomonadota</taxon>
        <taxon>Betaproteobacteria</taxon>
        <taxon>Burkholderiales</taxon>
        <taxon>Burkholderiaceae</taxon>
        <taxon>Paraburkholderia</taxon>
    </lineage>
</organism>
<dbReference type="InterPro" id="IPR009057">
    <property type="entry name" value="Homeodomain-like_sf"/>
</dbReference>
<sequence length="104" mass="11770">MAKHRTPYPAEFRAQMVELVKAGRTPEELAKEFEPTAQTIYNWVAQADRDAGTRHDGLTTAERAELTRLRRKVRQLEVERDILSKAAAWFARETGTVPDKGSSS</sequence>
<dbReference type="RefSeq" id="WP_090812726.1">
    <property type="nucleotide sequence ID" value="NZ_FNKX01000005.1"/>
</dbReference>
<dbReference type="EMBL" id="FNKX01000005">
    <property type="protein sequence ID" value="SDR62646.1"/>
    <property type="molecule type" value="Genomic_DNA"/>
</dbReference>
<keyword evidence="1" id="KW-0175">Coiled coil</keyword>
<keyword evidence="3" id="KW-1185">Reference proteome</keyword>
<accession>A0A1H1KK78</accession>